<sequence length="136" mass="16578">MKETIDIYIPRILGTVNENDVKDSFHYLNVGNVIYIDMYRKINENGYPYYFAFITLELYDSTLAMLLKEKMYTTQIMHLVYDEENNQYWEIKRHVPREQRSRNIINNIIPFYNVLEKQRLLKEYEELEKELFATVC</sequence>
<organism evidence="1">
    <name type="scientific">viral metagenome</name>
    <dbReference type="NCBI Taxonomy" id="1070528"/>
    <lineage>
        <taxon>unclassified sequences</taxon>
        <taxon>metagenomes</taxon>
        <taxon>organismal metagenomes</taxon>
    </lineage>
</organism>
<evidence type="ECO:0000313" key="1">
    <source>
        <dbReference type="EMBL" id="QHT37851.1"/>
    </source>
</evidence>
<protein>
    <submittedName>
        <fullName evidence="1">Uncharacterized protein</fullName>
    </submittedName>
</protein>
<reference evidence="1" key="1">
    <citation type="journal article" date="2020" name="Nature">
        <title>Giant virus diversity and host interactions through global metagenomics.</title>
        <authorList>
            <person name="Schulz F."/>
            <person name="Roux S."/>
            <person name="Paez-Espino D."/>
            <person name="Jungbluth S."/>
            <person name="Walsh D.A."/>
            <person name="Denef V.J."/>
            <person name="McMahon K.D."/>
            <person name="Konstantinidis K.T."/>
            <person name="Eloe-Fadrosh E.A."/>
            <person name="Kyrpides N.C."/>
            <person name="Woyke T."/>
        </authorList>
    </citation>
    <scope>NUCLEOTIDE SEQUENCE</scope>
    <source>
        <strain evidence="1">GVMAG-S-ERX556049-19</strain>
    </source>
</reference>
<name>A0A6C0FAG8_9ZZZZ</name>
<proteinExistence type="predicted"/>
<dbReference type="AlphaFoldDB" id="A0A6C0FAG8"/>
<accession>A0A6C0FAG8</accession>
<dbReference type="EMBL" id="MN738821">
    <property type="protein sequence ID" value="QHT37851.1"/>
    <property type="molecule type" value="Genomic_DNA"/>
</dbReference>